<feature type="binding site" evidence="4 6">
    <location>
        <position position="383"/>
    </location>
    <ligand>
        <name>substrate</name>
    </ligand>
</feature>
<dbReference type="PANTHER" id="PTHR30511:SF0">
    <property type="entry name" value="ALANINE RACEMASE, CATABOLIC-RELATED"/>
    <property type="match status" value="1"/>
</dbReference>
<dbReference type="PRINTS" id="PR00992">
    <property type="entry name" value="ALARACEMASE"/>
</dbReference>
<dbReference type="GO" id="GO:0030170">
    <property type="term" value="F:pyridoxal phosphate binding"/>
    <property type="evidence" value="ECO:0007669"/>
    <property type="project" value="UniProtKB-UniRule"/>
</dbReference>
<feature type="active site" description="Proton acceptor; specific for L-alanine" evidence="4">
    <location>
        <position position="335"/>
    </location>
</feature>
<comment type="pathway">
    <text evidence="4">Amino-acid biosynthesis; D-alanine biosynthesis; D-alanine from L-alanine: step 1/1.</text>
</comment>
<dbReference type="UniPathway" id="UPA00042">
    <property type="reaction ID" value="UER00497"/>
</dbReference>
<comment type="function">
    <text evidence="4">Catalyzes the interconversion of L-alanine and D-alanine. May also act on other amino acids.</text>
</comment>
<evidence type="ECO:0000256" key="1">
    <source>
        <dbReference type="ARBA" id="ARBA00001933"/>
    </source>
</evidence>
<dbReference type="InterPro" id="IPR000821">
    <property type="entry name" value="Ala_racemase"/>
</dbReference>
<organism evidence="8 9">
    <name type="scientific">Asanoa ferruginea</name>
    <dbReference type="NCBI Taxonomy" id="53367"/>
    <lineage>
        <taxon>Bacteria</taxon>
        <taxon>Bacillati</taxon>
        <taxon>Actinomycetota</taxon>
        <taxon>Actinomycetes</taxon>
        <taxon>Micromonosporales</taxon>
        <taxon>Micromonosporaceae</taxon>
        <taxon>Asanoa</taxon>
    </lineage>
</organism>
<dbReference type="Pfam" id="PF00842">
    <property type="entry name" value="Ala_racemase_C"/>
    <property type="match status" value="1"/>
</dbReference>
<dbReference type="GO" id="GO:0030632">
    <property type="term" value="P:D-alanine biosynthetic process"/>
    <property type="evidence" value="ECO:0007669"/>
    <property type="project" value="UniProtKB-UniRule"/>
</dbReference>
<evidence type="ECO:0000256" key="5">
    <source>
        <dbReference type="PIRSR" id="PIRSR600821-50"/>
    </source>
</evidence>
<dbReference type="Proteomes" id="UP000256913">
    <property type="component" value="Unassembled WGS sequence"/>
</dbReference>
<evidence type="ECO:0000256" key="3">
    <source>
        <dbReference type="ARBA" id="ARBA00023235"/>
    </source>
</evidence>
<comment type="similarity">
    <text evidence="4">Belongs to the alanine racemase family.</text>
</comment>
<evidence type="ECO:0000256" key="4">
    <source>
        <dbReference type="HAMAP-Rule" id="MF_01201"/>
    </source>
</evidence>
<dbReference type="GO" id="GO:0005829">
    <property type="term" value="C:cytosol"/>
    <property type="evidence" value="ECO:0007669"/>
    <property type="project" value="TreeGrafter"/>
</dbReference>
<dbReference type="InterPro" id="IPR001608">
    <property type="entry name" value="Ala_racemase_N"/>
</dbReference>
<dbReference type="CDD" id="cd00430">
    <property type="entry name" value="PLPDE_III_AR"/>
    <property type="match status" value="1"/>
</dbReference>
<name>A0A3D9ZLC5_9ACTN</name>
<protein>
    <recommendedName>
        <fullName evidence="4">Alanine racemase</fullName>
        <ecNumber evidence="4">5.1.1.1</ecNumber>
    </recommendedName>
</protein>
<keyword evidence="9" id="KW-1185">Reference proteome</keyword>
<feature type="domain" description="Alanine racemase C-terminal" evidence="7">
    <location>
        <begin position="314"/>
        <end position="440"/>
    </location>
</feature>
<dbReference type="SUPFAM" id="SSF51419">
    <property type="entry name" value="PLP-binding barrel"/>
    <property type="match status" value="1"/>
</dbReference>
<dbReference type="GO" id="GO:0008784">
    <property type="term" value="F:alanine racemase activity"/>
    <property type="evidence" value="ECO:0007669"/>
    <property type="project" value="UniProtKB-UniRule"/>
</dbReference>
<dbReference type="Gene3D" id="2.40.37.10">
    <property type="entry name" value="Lyase, Ornithine Decarboxylase, Chain A, domain 1"/>
    <property type="match status" value="1"/>
</dbReference>
<comment type="catalytic activity">
    <reaction evidence="4">
        <text>L-alanine = D-alanine</text>
        <dbReference type="Rhea" id="RHEA:20249"/>
        <dbReference type="ChEBI" id="CHEBI:57416"/>
        <dbReference type="ChEBI" id="CHEBI:57972"/>
        <dbReference type="EC" id="5.1.1.1"/>
    </reaction>
</comment>
<gene>
    <name evidence="8" type="ORF">DFJ67_3392</name>
</gene>
<keyword evidence="2 4" id="KW-0663">Pyridoxal phosphate</keyword>
<dbReference type="InterPro" id="IPR009006">
    <property type="entry name" value="Ala_racemase/Decarboxylase_C"/>
</dbReference>
<dbReference type="Gene3D" id="3.20.20.10">
    <property type="entry name" value="Alanine racemase"/>
    <property type="match status" value="1"/>
</dbReference>
<evidence type="ECO:0000259" key="7">
    <source>
        <dbReference type="SMART" id="SM01005"/>
    </source>
</evidence>
<evidence type="ECO:0000313" key="8">
    <source>
        <dbReference type="EMBL" id="REF97394.1"/>
    </source>
</evidence>
<dbReference type="SMART" id="SM01005">
    <property type="entry name" value="Ala_racemase_C"/>
    <property type="match status" value="1"/>
</dbReference>
<dbReference type="FunFam" id="3.20.20.10:FF:000002">
    <property type="entry name" value="Alanine racemase"/>
    <property type="match status" value="1"/>
</dbReference>
<feature type="modified residue" description="N6-(pyridoxal phosphate)lysine" evidence="4 5">
    <location>
        <position position="64"/>
    </location>
</feature>
<evidence type="ECO:0000256" key="6">
    <source>
        <dbReference type="PIRSR" id="PIRSR600821-52"/>
    </source>
</evidence>
<dbReference type="EMBL" id="QUMQ01000001">
    <property type="protein sequence ID" value="REF97394.1"/>
    <property type="molecule type" value="Genomic_DNA"/>
</dbReference>
<feature type="active site" description="Proton acceptor; specific for D-alanine" evidence="4">
    <location>
        <position position="64"/>
    </location>
</feature>
<dbReference type="PANTHER" id="PTHR30511">
    <property type="entry name" value="ALANINE RACEMASE"/>
    <property type="match status" value="1"/>
</dbReference>
<evidence type="ECO:0000313" key="9">
    <source>
        <dbReference type="Proteomes" id="UP000256913"/>
    </source>
</evidence>
<dbReference type="InterPro" id="IPR011079">
    <property type="entry name" value="Ala_racemase_C"/>
</dbReference>
<comment type="caution">
    <text evidence="8">The sequence shown here is derived from an EMBL/GenBank/DDBJ whole genome shotgun (WGS) entry which is preliminary data.</text>
</comment>
<dbReference type="OrthoDB" id="9813814at2"/>
<dbReference type="InterPro" id="IPR029066">
    <property type="entry name" value="PLP-binding_barrel"/>
</dbReference>
<proteinExistence type="inferred from homology"/>
<dbReference type="HAMAP" id="MF_01201">
    <property type="entry name" value="Ala_racemase"/>
    <property type="match status" value="1"/>
</dbReference>
<reference evidence="8 9" key="1">
    <citation type="submission" date="2018-08" db="EMBL/GenBank/DDBJ databases">
        <title>Sequencing the genomes of 1000 actinobacteria strains.</title>
        <authorList>
            <person name="Klenk H.-P."/>
        </authorList>
    </citation>
    <scope>NUCLEOTIDE SEQUENCE [LARGE SCALE GENOMIC DNA]</scope>
    <source>
        <strain evidence="8 9">DSM 44099</strain>
    </source>
</reference>
<feature type="binding site" evidence="4 6">
    <location>
        <position position="162"/>
    </location>
    <ligand>
        <name>substrate</name>
    </ligand>
</feature>
<dbReference type="Pfam" id="PF01168">
    <property type="entry name" value="Ala_racemase_N"/>
    <property type="match status" value="1"/>
</dbReference>
<dbReference type="GO" id="GO:0009252">
    <property type="term" value="P:peptidoglycan biosynthetic process"/>
    <property type="evidence" value="ECO:0007669"/>
    <property type="project" value="TreeGrafter"/>
</dbReference>
<sequence length="444" mass="45166">MAPGHRAGTVGRVITHPTAAPRAALAEAGATEPLAIAEIDLGAIAANVRTVAAVAGTDVMAVVKADGFGHGAVPVARAALAAGATWLGVTSSAEALALRAAGITAPVLSWLHRPDEDFGPVLAAGIDVGVSTIPHLRAVAAAAARRGQPAMVQLKVDTGLSRNGARGSDWADLVALSRAYESAGSVRVRGIWSHLADADRPGSALVRRQVTAFRTAVRVARSAGLDPVLLHLANSAAALTQPATRFDICRIGLALYGVDPFDGPDQAAPLPSAEAGSTPTNASAGHVPIAAGARQTRITVNGRQTPIGAMLRPAMTLRSIVVNLKRVPAGTAVSYGGDHVTAVATTLALVPVGFADGLPRSVEGRASVWVGGARCPVVGRIAMDQCVVDVGDRAVRLGDPVTLFGPGPDEPTVADWARWAGTNPNEVLTGIGARVVRRFKGVAA</sequence>
<dbReference type="AlphaFoldDB" id="A0A3D9ZLC5"/>
<accession>A0A3D9ZLC5</accession>
<dbReference type="SUPFAM" id="SSF50621">
    <property type="entry name" value="Alanine racemase C-terminal domain-like"/>
    <property type="match status" value="1"/>
</dbReference>
<keyword evidence="3 4" id="KW-0413">Isomerase</keyword>
<evidence type="ECO:0000256" key="2">
    <source>
        <dbReference type="ARBA" id="ARBA00022898"/>
    </source>
</evidence>
<comment type="cofactor">
    <cofactor evidence="1 4 5">
        <name>pyridoxal 5'-phosphate</name>
        <dbReference type="ChEBI" id="CHEBI:597326"/>
    </cofactor>
</comment>
<dbReference type="EC" id="5.1.1.1" evidence="4"/>